<dbReference type="RefSeq" id="WP_208258509.1">
    <property type="nucleotide sequence ID" value="NZ_JAGEOJ010000011.1"/>
</dbReference>
<dbReference type="Proteomes" id="UP000669179">
    <property type="component" value="Unassembled WGS sequence"/>
</dbReference>
<feature type="compositionally biased region" description="Polar residues" evidence="1">
    <location>
        <begin position="134"/>
        <end position="145"/>
    </location>
</feature>
<evidence type="ECO:0000313" key="3">
    <source>
        <dbReference type="Proteomes" id="UP000669179"/>
    </source>
</evidence>
<accession>A0A939PD25</accession>
<feature type="region of interest" description="Disordered" evidence="1">
    <location>
        <begin position="98"/>
        <end position="170"/>
    </location>
</feature>
<comment type="caution">
    <text evidence="2">The sequence shown here is derived from an EMBL/GenBank/DDBJ whole genome shotgun (WGS) entry which is preliminary data.</text>
</comment>
<reference evidence="2" key="1">
    <citation type="submission" date="2021-03" db="EMBL/GenBank/DDBJ databases">
        <authorList>
            <person name="Kanchanasin P."/>
            <person name="Saeng-In P."/>
            <person name="Phongsopitanun W."/>
            <person name="Yuki M."/>
            <person name="Kudo T."/>
            <person name="Ohkuma M."/>
            <person name="Tanasupawat S."/>
        </authorList>
    </citation>
    <scope>NUCLEOTIDE SEQUENCE</scope>
    <source>
        <strain evidence="2">GKU 128</strain>
    </source>
</reference>
<dbReference type="AlphaFoldDB" id="A0A939PD25"/>
<keyword evidence="3" id="KW-1185">Reference proteome</keyword>
<feature type="region of interest" description="Disordered" evidence="1">
    <location>
        <begin position="58"/>
        <end position="77"/>
    </location>
</feature>
<dbReference type="EMBL" id="JAGEOJ010000011">
    <property type="protein sequence ID" value="MBO2450612.1"/>
    <property type="molecule type" value="Genomic_DNA"/>
</dbReference>
<evidence type="ECO:0000256" key="1">
    <source>
        <dbReference type="SAM" id="MobiDB-lite"/>
    </source>
</evidence>
<feature type="compositionally biased region" description="Basic and acidic residues" evidence="1">
    <location>
        <begin position="104"/>
        <end position="115"/>
    </location>
</feature>
<evidence type="ECO:0000313" key="2">
    <source>
        <dbReference type="EMBL" id="MBO2450612.1"/>
    </source>
</evidence>
<gene>
    <name evidence="2" type="ORF">J4573_26150</name>
</gene>
<organism evidence="2 3">
    <name type="scientific">Actinomadura barringtoniae</name>
    <dbReference type="NCBI Taxonomy" id="1427535"/>
    <lineage>
        <taxon>Bacteria</taxon>
        <taxon>Bacillati</taxon>
        <taxon>Actinomycetota</taxon>
        <taxon>Actinomycetes</taxon>
        <taxon>Streptosporangiales</taxon>
        <taxon>Thermomonosporaceae</taxon>
        <taxon>Actinomadura</taxon>
    </lineage>
</organism>
<protein>
    <submittedName>
        <fullName evidence="2">Uncharacterized protein</fullName>
    </submittedName>
</protein>
<name>A0A939PD25_9ACTN</name>
<proteinExistence type="predicted"/>
<feature type="compositionally biased region" description="Polar residues" evidence="1">
    <location>
        <begin position="153"/>
        <end position="162"/>
    </location>
</feature>
<sequence>MKALLSSMTENEQDLVRETERDRLKDLDEDALLELHTRIRRARDKHVKLYRREAATRVAEHGGRGMARPKNRRNAQKAEVFEDALARVSRHLAAAARRAASSLKAERLKAAKAERTSGPAKKGAQVPATEKASQRSVRSPKSPSLLNARGRQRGSTQATGAQRQAKRDSR</sequence>